<name>A0A382BZE0_9ZZZZ</name>
<reference evidence="5" key="1">
    <citation type="submission" date="2018-05" db="EMBL/GenBank/DDBJ databases">
        <authorList>
            <person name="Lanie J.A."/>
            <person name="Ng W.-L."/>
            <person name="Kazmierczak K.M."/>
            <person name="Andrzejewski T.M."/>
            <person name="Davidsen T.M."/>
            <person name="Wayne K.J."/>
            <person name="Tettelin H."/>
            <person name="Glass J.I."/>
            <person name="Rusch D."/>
            <person name="Podicherti R."/>
            <person name="Tsui H.-C.T."/>
            <person name="Winkler M.E."/>
        </authorList>
    </citation>
    <scope>NUCLEOTIDE SEQUENCE</scope>
</reference>
<dbReference type="GO" id="GO:0006086">
    <property type="term" value="P:pyruvate decarboxylation to acetyl-CoA"/>
    <property type="evidence" value="ECO:0007669"/>
    <property type="project" value="InterPro"/>
</dbReference>
<dbReference type="InterPro" id="IPR011053">
    <property type="entry name" value="Single_hybrid_motif"/>
</dbReference>
<dbReference type="InterPro" id="IPR036625">
    <property type="entry name" value="E3-bd_dom_sf"/>
</dbReference>
<dbReference type="PANTHER" id="PTHR23151:SF90">
    <property type="entry name" value="DIHYDROLIPOYLLYSINE-RESIDUE ACETYLTRANSFERASE COMPONENT OF PYRUVATE DEHYDROGENASE COMPLEX, MITOCHONDRIAL-RELATED"/>
    <property type="match status" value="1"/>
</dbReference>
<dbReference type="GO" id="GO:0016746">
    <property type="term" value="F:acyltransferase activity"/>
    <property type="evidence" value="ECO:0007669"/>
    <property type="project" value="InterPro"/>
</dbReference>
<dbReference type="CDD" id="cd06849">
    <property type="entry name" value="lipoyl_domain"/>
    <property type="match status" value="1"/>
</dbReference>
<dbReference type="AlphaFoldDB" id="A0A382BZE0"/>
<dbReference type="Pfam" id="PF02817">
    <property type="entry name" value="E3_binding"/>
    <property type="match status" value="1"/>
</dbReference>
<comment type="similarity">
    <text evidence="1">Belongs to the 2-oxoacid dehydrogenase family.</text>
</comment>
<sequence length="211" mass="22358">MSLDIVMPKLGESVTEGTVVRWLKQEGDEVARDESILEIATDKIDTDIPCITDGVLKKILVQEGETVEVGQVLGILDVGGDDEGDATTEIETEADPVSDVETDGAPVAAATPSDGTDILLRASREGFYSPLVRSIARREGISVKELDGLSGSGRNGRVTKKDILAYVGQRAAAPAVPEITRPAPPTLTYTSVEADVMVMDNVRKAIAGHMV</sequence>
<dbReference type="Gene3D" id="2.40.50.100">
    <property type="match status" value="1"/>
</dbReference>
<dbReference type="InterPro" id="IPR000089">
    <property type="entry name" value="Biotin_lipoyl"/>
</dbReference>
<dbReference type="EMBL" id="UINC01032092">
    <property type="protein sequence ID" value="SVB19180.1"/>
    <property type="molecule type" value="Genomic_DNA"/>
</dbReference>
<dbReference type="Pfam" id="PF00364">
    <property type="entry name" value="Biotin_lipoyl"/>
    <property type="match status" value="1"/>
</dbReference>
<dbReference type="Gene3D" id="4.10.320.10">
    <property type="entry name" value="E3-binding domain"/>
    <property type="match status" value="1"/>
</dbReference>
<dbReference type="SUPFAM" id="SSF47005">
    <property type="entry name" value="Peripheral subunit-binding domain of 2-oxo acid dehydrogenase complex"/>
    <property type="match status" value="1"/>
</dbReference>
<proteinExistence type="inferred from homology"/>
<feature type="domain" description="Lipoyl-binding" evidence="3">
    <location>
        <begin position="2"/>
        <end position="77"/>
    </location>
</feature>
<feature type="non-terminal residue" evidence="5">
    <location>
        <position position="211"/>
    </location>
</feature>
<dbReference type="InterPro" id="IPR004167">
    <property type="entry name" value="PSBD"/>
</dbReference>
<evidence type="ECO:0008006" key="6">
    <source>
        <dbReference type="Google" id="ProtNLM"/>
    </source>
</evidence>
<evidence type="ECO:0000259" key="3">
    <source>
        <dbReference type="PROSITE" id="PS50968"/>
    </source>
</evidence>
<organism evidence="5">
    <name type="scientific">marine metagenome</name>
    <dbReference type="NCBI Taxonomy" id="408172"/>
    <lineage>
        <taxon>unclassified sequences</taxon>
        <taxon>metagenomes</taxon>
        <taxon>ecological metagenomes</taxon>
    </lineage>
</organism>
<dbReference type="PROSITE" id="PS50968">
    <property type="entry name" value="BIOTINYL_LIPOYL"/>
    <property type="match status" value="1"/>
</dbReference>
<protein>
    <recommendedName>
        <fullName evidence="6">Lipoyl-binding domain-containing protein</fullName>
    </recommendedName>
</protein>
<dbReference type="PROSITE" id="PS51826">
    <property type="entry name" value="PSBD"/>
    <property type="match status" value="1"/>
</dbReference>
<evidence type="ECO:0000256" key="1">
    <source>
        <dbReference type="ARBA" id="ARBA00007317"/>
    </source>
</evidence>
<gene>
    <name evidence="5" type="ORF">METZ01_LOCUS172034</name>
</gene>
<feature type="domain" description="Peripheral subunit-binding (PSBD)" evidence="4">
    <location>
        <begin position="127"/>
        <end position="167"/>
    </location>
</feature>
<dbReference type="InterPro" id="IPR045257">
    <property type="entry name" value="E2/Pdx1"/>
</dbReference>
<dbReference type="PANTHER" id="PTHR23151">
    <property type="entry name" value="DIHYDROLIPOAMIDE ACETYL/SUCCINYL-TRANSFERASE-RELATED"/>
    <property type="match status" value="1"/>
</dbReference>
<dbReference type="PROSITE" id="PS00189">
    <property type="entry name" value="LIPOYL"/>
    <property type="match status" value="1"/>
</dbReference>
<dbReference type="SUPFAM" id="SSF51230">
    <property type="entry name" value="Single hybrid motif"/>
    <property type="match status" value="1"/>
</dbReference>
<keyword evidence="2" id="KW-0450">Lipoyl</keyword>
<accession>A0A382BZE0</accession>
<dbReference type="GO" id="GO:0045254">
    <property type="term" value="C:pyruvate dehydrogenase complex"/>
    <property type="evidence" value="ECO:0007669"/>
    <property type="project" value="InterPro"/>
</dbReference>
<evidence type="ECO:0000259" key="4">
    <source>
        <dbReference type="PROSITE" id="PS51826"/>
    </source>
</evidence>
<evidence type="ECO:0000256" key="2">
    <source>
        <dbReference type="ARBA" id="ARBA00022823"/>
    </source>
</evidence>
<dbReference type="InterPro" id="IPR003016">
    <property type="entry name" value="2-oxoA_DH_lipoyl-BS"/>
</dbReference>
<evidence type="ECO:0000313" key="5">
    <source>
        <dbReference type="EMBL" id="SVB19180.1"/>
    </source>
</evidence>